<feature type="compositionally biased region" description="Basic and acidic residues" evidence="1">
    <location>
        <begin position="70"/>
        <end position="90"/>
    </location>
</feature>
<sequence length="108" mass="11417">MSGAHVVSVPLLPGICLACVSSRIGRAPDARQAAGAGARAAVARPTRTSGKKEQTTGDAGRALSGQPDPDAERERLERPPDDEHKHELHRPVAQFRMSLADLSSGSIW</sequence>
<feature type="compositionally biased region" description="Low complexity" evidence="1">
    <location>
        <begin position="27"/>
        <end position="44"/>
    </location>
</feature>
<accession>A0A165INF8</accession>
<feature type="region of interest" description="Disordered" evidence="1">
    <location>
        <begin position="27"/>
        <end position="92"/>
    </location>
</feature>
<evidence type="ECO:0008006" key="5">
    <source>
        <dbReference type="Google" id="ProtNLM"/>
    </source>
</evidence>
<dbReference type="Proteomes" id="UP000076842">
    <property type="component" value="Unassembled WGS sequence"/>
</dbReference>
<dbReference type="InParanoid" id="A0A165INF8"/>
<name>A0A165INF8_9BASI</name>
<evidence type="ECO:0000313" key="3">
    <source>
        <dbReference type="EMBL" id="KZT60797.1"/>
    </source>
</evidence>
<evidence type="ECO:0000256" key="2">
    <source>
        <dbReference type="SAM" id="SignalP"/>
    </source>
</evidence>
<reference evidence="3 4" key="1">
    <citation type="journal article" date="2016" name="Mol. Biol. Evol.">
        <title>Comparative Genomics of Early-Diverging Mushroom-Forming Fungi Provides Insights into the Origins of Lignocellulose Decay Capabilities.</title>
        <authorList>
            <person name="Nagy L.G."/>
            <person name="Riley R."/>
            <person name="Tritt A."/>
            <person name="Adam C."/>
            <person name="Daum C."/>
            <person name="Floudas D."/>
            <person name="Sun H."/>
            <person name="Yadav J.S."/>
            <person name="Pangilinan J."/>
            <person name="Larsson K.H."/>
            <person name="Matsuura K."/>
            <person name="Barry K."/>
            <person name="Labutti K."/>
            <person name="Kuo R."/>
            <person name="Ohm R.A."/>
            <person name="Bhattacharya S.S."/>
            <person name="Shirouzu T."/>
            <person name="Yoshinaga Y."/>
            <person name="Martin F.M."/>
            <person name="Grigoriev I.V."/>
            <person name="Hibbett D.S."/>
        </authorList>
    </citation>
    <scope>NUCLEOTIDE SEQUENCE [LARGE SCALE GENOMIC DNA]</scope>
    <source>
        <strain evidence="3 4">HHB12733</strain>
    </source>
</reference>
<dbReference type="AlphaFoldDB" id="A0A165INF8"/>
<feature type="chain" id="PRO_5007859437" description="Secreted protein" evidence="2">
    <location>
        <begin position="19"/>
        <end position="108"/>
    </location>
</feature>
<gene>
    <name evidence="3" type="ORF">CALCODRAFT_506657</name>
</gene>
<evidence type="ECO:0000256" key="1">
    <source>
        <dbReference type="SAM" id="MobiDB-lite"/>
    </source>
</evidence>
<keyword evidence="4" id="KW-1185">Reference proteome</keyword>
<feature type="signal peptide" evidence="2">
    <location>
        <begin position="1"/>
        <end position="18"/>
    </location>
</feature>
<organism evidence="3 4">
    <name type="scientific">Calocera cornea HHB12733</name>
    <dbReference type="NCBI Taxonomy" id="1353952"/>
    <lineage>
        <taxon>Eukaryota</taxon>
        <taxon>Fungi</taxon>
        <taxon>Dikarya</taxon>
        <taxon>Basidiomycota</taxon>
        <taxon>Agaricomycotina</taxon>
        <taxon>Dacrymycetes</taxon>
        <taxon>Dacrymycetales</taxon>
        <taxon>Dacrymycetaceae</taxon>
        <taxon>Calocera</taxon>
    </lineage>
</organism>
<dbReference type="EMBL" id="KV423928">
    <property type="protein sequence ID" value="KZT60797.1"/>
    <property type="molecule type" value="Genomic_DNA"/>
</dbReference>
<keyword evidence="2" id="KW-0732">Signal</keyword>
<evidence type="ECO:0000313" key="4">
    <source>
        <dbReference type="Proteomes" id="UP000076842"/>
    </source>
</evidence>
<protein>
    <recommendedName>
        <fullName evidence="5">Secreted protein</fullName>
    </recommendedName>
</protein>
<proteinExistence type="predicted"/>